<dbReference type="GO" id="GO:0005829">
    <property type="term" value="C:cytosol"/>
    <property type="evidence" value="ECO:0007669"/>
    <property type="project" value="TreeGrafter"/>
</dbReference>
<evidence type="ECO:0000256" key="1">
    <source>
        <dbReference type="ARBA" id="ARBA00010164"/>
    </source>
</evidence>
<sequence>MENRCLYCYEPLAPNEVDFHPKCSKKIFGTDTPPLLPYSENQLDELALEIIRSQVTITGVQPKLSLHLEPAGSKAAPQRLTIVGLWGGYILNPPSQRFSQLPEIEDVTMHMAEAVRIATVPHSLIRMQSGSLAYLTRRIDRYRKGKLHMEDMCQLTGRLTENKYHGSYEQIAKAILRYSANPGLDVINFFEVVLFSFLTGNADMHLKNFSLIDIPKKGGINLAPSYDLVSTALVLPSDKEELALTLNGKKKRITLKDFKTALDSLSVNEVVQERMFTKFRKVKPVWEGLIDRSFLDKEKQEAYKELLRKKYRQIRLV</sequence>
<evidence type="ECO:0000256" key="3">
    <source>
        <dbReference type="ARBA" id="ARBA00022777"/>
    </source>
</evidence>
<dbReference type="KEGG" id="cpb:Cphamn1_2166"/>
<dbReference type="GO" id="GO:0004674">
    <property type="term" value="F:protein serine/threonine kinase activity"/>
    <property type="evidence" value="ECO:0007669"/>
    <property type="project" value="TreeGrafter"/>
</dbReference>
<feature type="domain" description="HipA-like C-terminal" evidence="4">
    <location>
        <begin position="56"/>
        <end position="273"/>
    </location>
</feature>
<evidence type="ECO:0000256" key="2">
    <source>
        <dbReference type="ARBA" id="ARBA00022679"/>
    </source>
</evidence>
<reference evidence="5" key="1">
    <citation type="submission" date="2008-06" db="EMBL/GenBank/DDBJ databases">
        <title>Complete sequence of Chlorobium phaeobacteroides BS1.</title>
        <authorList>
            <consortium name="US DOE Joint Genome Institute"/>
            <person name="Lucas S."/>
            <person name="Copeland A."/>
            <person name="Lapidus A."/>
            <person name="Glavina del Rio T."/>
            <person name="Dalin E."/>
            <person name="Tice H."/>
            <person name="Bruce D."/>
            <person name="Goodwin L."/>
            <person name="Pitluck S."/>
            <person name="Schmutz J."/>
            <person name="Larimer F."/>
            <person name="Land M."/>
            <person name="Hauser L."/>
            <person name="Kyrpides N."/>
            <person name="Ovchinnikova G."/>
            <person name="Li T."/>
            <person name="Liu Z."/>
            <person name="Zhao F."/>
            <person name="Overmann J."/>
            <person name="Bryant D.A."/>
            <person name="Richardson P."/>
        </authorList>
    </citation>
    <scope>NUCLEOTIDE SEQUENCE [LARGE SCALE GENOMIC DNA]</scope>
    <source>
        <strain evidence="5">BS1</strain>
    </source>
</reference>
<evidence type="ECO:0000313" key="5">
    <source>
        <dbReference type="EMBL" id="ACE05071.1"/>
    </source>
</evidence>
<comment type="similarity">
    <text evidence="1">Belongs to the HipA Ser/Thr kinase family.</text>
</comment>
<dbReference type="EMBL" id="CP001101">
    <property type="protein sequence ID" value="ACE05071.1"/>
    <property type="molecule type" value="Genomic_DNA"/>
</dbReference>
<dbReference type="InterPro" id="IPR052028">
    <property type="entry name" value="HipA_Ser/Thr_kinase"/>
</dbReference>
<accession>B3ENI2</accession>
<dbReference type="InterPro" id="IPR012893">
    <property type="entry name" value="HipA-like_C"/>
</dbReference>
<organism evidence="5">
    <name type="scientific">Chlorobium phaeobacteroides (strain BS1)</name>
    <dbReference type="NCBI Taxonomy" id="331678"/>
    <lineage>
        <taxon>Bacteria</taxon>
        <taxon>Pseudomonadati</taxon>
        <taxon>Chlorobiota</taxon>
        <taxon>Chlorobiia</taxon>
        <taxon>Chlorobiales</taxon>
        <taxon>Chlorobiaceae</taxon>
        <taxon>Chlorobium/Pelodictyon group</taxon>
        <taxon>Chlorobium</taxon>
    </lineage>
</organism>
<proteinExistence type="inferred from homology"/>
<keyword evidence="2" id="KW-0808">Transferase</keyword>
<dbReference type="STRING" id="331678.Cphamn1_2166"/>
<keyword evidence="3" id="KW-0418">Kinase</keyword>
<dbReference type="PANTHER" id="PTHR37419">
    <property type="entry name" value="SERINE/THREONINE-PROTEIN KINASE TOXIN HIPA"/>
    <property type="match status" value="1"/>
</dbReference>
<dbReference type="OrthoDB" id="9805913at2"/>
<evidence type="ECO:0000259" key="4">
    <source>
        <dbReference type="Pfam" id="PF07804"/>
    </source>
</evidence>
<dbReference type="AlphaFoldDB" id="B3ENI2"/>
<dbReference type="eggNOG" id="COG3550">
    <property type="taxonomic scope" value="Bacteria"/>
</dbReference>
<dbReference type="Pfam" id="PF07804">
    <property type="entry name" value="HipA_C"/>
    <property type="match status" value="1"/>
</dbReference>
<dbReference type="Gene3D" id="1.10.1070.20">
    <property type="match status" value="1"/>
</dbReference>
<dbReference type="PANTHER" id="PTHR37419:SF1">
    <property type="entry name" value="SERINE_THREONINE-PROTEIN KINASE TOXIN HIPA"/>
    <property type="match status" value="1"/>
</dbReference>
<dbReference type="HOGENOM" id="CLU_070311_0_0_10"/>
<gene>
    <name evidence="5" type="ordered locus">Cphamn1_2166</name>
</gene>
<protein>
    <submittedName>
        <fullName evidence="5">HipA domain protein</fullName>
    </submittedName>
</protein>
<name>B3ENI2_CHLPB</name>